<feature type="region of interest" description="Disordered" evidence="1">
    <location>
        <begin position="1"/>
        <end position="21"/>
    </location>
</feature>
<dbReference type="OrthoDB" id="681711at2759"/>
<evidence type="ECO:0000259" key="2">
    <source>
        <dbReference type="Pfam" id="PF03478"/>
    </source>
</evidence>
<name>A0A835A731_9POAL</name>
<evidence type="ECO:0000313" key="3">
    <source>
        <dbReference type="EMBL" id="KAF8653931.1"/>
    </source>
</evidence>
<organism evidence="3 4">
    <name type="scientific">Digitaria exilis</name>
    <dbReference type="NCBI Taxonomy" id="1010633"/>
    <lineage>
        <taxon>Eukaryota</taxon>
        <taxon>Viridiplantae</taxon>
        <taxon>Streptophyta</taxon>
        <taxon>Embryophyta</taxon>
        <taxon>Tracheophyta</taxon>
        <taxon>Spermatophyta</taxon>
        <taxon>Magnoliopsida</taxon>
        <taxon>Liliopsida</taxon>
        <taxon>Poales</taxon>
        <taxon>Poaceae</taxon>
        <taxon>PACMAD clade</taxon>
        <taxon>Panicoideae</taxon>
        <taxon>Panicodae</taxon>
        <taxon>Paniceae</taxon>
        <taxon>Anthephorinae</taxon>
        <taxon>Digitaria</taxon>
    </lineage>
</organism>
<protein>
    <recommendedName>
        <fullName evidence="2">KIB1-4 beta-propeller domain-containing protein</fullName>
    </recommendedName>
</protein>
<gene>
    <name evidence="3" type="ORF">HU200_062068</name>
</gene>
<dbReference type="Proteomes" id="UP000636709">
    <property type="component" value="Unassembled WGS sequence"/>
</dbReference>
<dbReference type="AlphaFoldDB" id="A0A835A731"/>
<reference evidence="3" key="1">
    <citation type="submission" date="2020-07" db="EMBL/GenBank/DDBJ databases">
        <title>Genome sequence and genetic diversity analysis of an under-domesticated orphan crop, white fonio (Digitaria exilis).</title>
        <authorList>
            <person name="Bennetzen J.L."/>
            <person name="Chen S."/>
            <person name="Ma X."/>
            <person name="Wang X."/>
            <person name="Yssel A.E.J."/>
            <person name="Chaluvadi S.R."/>
            <person name="Johnson M."/>
            <person name="Gangashetty P."/>
            <person name="Hamidou F."/>
            <person name="Sanogo M.D."/>
            <person name="Zwaenepoel A."/>
            <person name="Wallace J."/>
            <person name="Van De Peer Y."/>
            <person name="Van Deynze A."/>
        </authorList>
    </citation>
    <scope>NUCLEOTIDE SEQUENCE</scope>
    <source>
        <tissue evidence="3">Leaves</tissue>
    </source>
</reference>
<proteinExistence type="predicted"/>
<evidence type="ECO:0000256" key="1">
    <source>
        <dbReference type="SAM" id="MobiDB-lite"/>
    </source>
</evidence>
<comment type="caution">
    <text evidence="3">The sequence shown here is derived from an EMBL/GenBank/DDBJ whole genome shotgun (WGS) entry which is preliminary data.</text>
</comment>
<dbReference type="EMBL" id="JACEFO010002617">
    <property type="protein sequence ID" value="KAF8653931.1"/>
    <property type="molecule type" value="Genomic_DNA"/>
</dbReference>
<dbReference type="InterPro" id="IPR005174">
    <property type="entry name" value="KIB1-4_b-propeller"/>
</dbReference>
<sequence>MANRRPRSPSPPSTASLSRSPIAADPPPYFLPELIPEVARHLTSLQDFFALRAACRTYRALLPVTSSNLASQAPLLLVPSGDGTPCPALLHLPLHRIHRFRLPRTSRAGAEHVVTEFHPLGCRVAISNSYAISLPKHELSIIHLLTGERVCLPSPPGDFSHIISSGDLLVAWSYRDIFYYRFGTPEWRVAPTRHPNEFRDLILVKDTLYALTLDQRVAIVELPDNNNGLKLAILERGFDMQEQGARAYSLAQCREKFISRGVQLPAVYLGADKIVSFEEKMHKAYQYLSPPAHASESTALRDFVILRAEELEESRCVAVVVLHAHCTGVAKLLEH</sequence>
<accession>A0A835A731</accession>
<dbReference type="Pfam" id="PF03478">
    <property type="entry name" value="Beta-prop_KIB1-4"/>
    <property type="match status" value="1"/>
</dbReference>
<dbReference type="PANTHER" id="PTHR33165:SF52">
    <property type="entry name" value="F-BOX DOMAIN-CONTAINING PROTEIN"/>
    <property type="match status" value="1"/>
</dbReference>
<dbReference type="PANTHER" id="PTHR33165">
    <property type="entry name" value="F-BOX DOMAIN CONTAINING PROTEIN-LIKE-RELATED"/>
    <property type="match status" value="1"/>
</dbReference>
<feature type="domain" description="KIB1-4 beta-propeller" evidence="2">
    <location>
        <begin position="90"/>
        <end position="227"/>
    </location>
</feature>
<keyword evidence="4" id="KW-1185">Reference proteome</keyword>
<evidence type="ECO:0000313" key="4">
    <source>
        <dbReference type="Proteomes" id="UP000636709"/>
    </source>
</evidence>